<dbReference type="AlphaFoldDB" id="A0AAE0QT74"/>
<dbReference type="GO" id="GO:0016791">
    <property type="term" value="F:phosphatase activity"/>
    <property type="evidence" value="ECO:0007669"/>
    <property type="project" value="TreeGrafter"/>
</dbReference>
<dbReference type="InterPro" id="IPR050645">
    <property type="entry name" value="Histidine_acid_phosphatase"/>
</dbReference>
<accession>A0AAE0QT74</accession>
<dbReference type="Pfam" id="PF00328">
    <property type="entry name" value="His_Phos_2"/>
    <property type="match status" value="1"/>
</dbReference>
<dbReference type="GO" id="GO:0005794">
    <property type="term" value="C:Golgi apparatus"/>
    <property type="evidence" value="ECO:0007669"/>
    <property type="project" value="TreeGrafter"/>
</dbReference>
<protein>
    <recommendedName>
        <fullName evidence="4">2-phosphoxylose phosphatase 1</fullName>
    </recommendedName>
    <alternativeName>
        <fullName evidence="5">Acid phosphatase-like protein 2</fullName>
    </alternativeName>
</protein>
<dbReference type="Gene3D" id="3.40.50.1240">
    <property type="entry name" value="Phosphoglycerate mutase-like"/>
    <property type="match status" value="1"/>
</dbReference>
<evidence type="ECO:0000256" key="1">
    <source>
        <dbReference type="ARBA" id="ARBA00005375"/>
    </source>
</evidence>
<dbReference type="PROSITE" id="PS00616">
    <property type="entry name" value="HIS_ACID_PHOSPHAT_1"/>
    <property type="match status" value="1"/>
</dbReference>
<dbReference type="EMBL" id="JAUCMX010000011">
    <property type="protein sequence ID" value="KAK3531471.1"/>
    <property type="molecule type" value="Genomic_DNA"/>
</dbReference>
<name>A0AAE0QT74_9TELE</name>
<reference evidence="7" key="1">
    <citation type="submission" date="2023-06" db="EMBL/GenBank/DDBJ databases">
        <title>Male Hemibagrus guttatus genome.</title>
        <authorList>
            <person name="Bian C."/>
        </authorList>
    </citation>
    <scope>NUCLEOTIDE SEQUENCE</scope>
    <source>
        <strain evidence="7">Male_cb2023</strain>
        <tissue evidence="7">Muscle</tissue>
    </source>
</reference>
<evidence type="ECO:0000313" key="8">
    <source>
        <dbReference type="Proteomes" id="UP001274896"/>
    </source>
</evidence>
<evidence type="ECO:0000256" key="4">
    <source>
        <dbReference type="ARBA" id="ARBA00040357"/>
    </source>
</evidence>
<dbReference type="GO" id="GO:0006024">
    <property type="term" value="P:glycosaminoglycan biosynthetic process"/>
    <property type="evidence" value="ECO:0007669"/>
    <property type="project" value="TreeGrafter"/>
</dbReference>
<dbReference type="PANTHER" id="PTHR11567">
    <property type="entry name" value="ACID PHOSPHATASE-RELATED"/>
    <property type="match status" value="1"/>
</dbReference>
<organism evidence="7 8">
    <name type="scientific">Hemibagrus guttatus</name>
    <dbReference type="NCBI Taxonomy" id="175788"/>
    <lineage>
        <taxon>Eukaryota</taxon>
        <taxon>Metazoa</taxon>
        <taxon>Chordata</taxon>
        <taxon>Craniata</taxon>
        <taxon>Vertebrata</taxon>
        <taxon>Euteleostomi</taxon>
        <taxon>Actinopterygii</taxon>
        <taxon>Neopterygii</taxon>
        <taxon>Teleostei</taxon>
        <taxon>Ostariophysi</taxon>
        <taxon>Siluriformes</taxon>
        <taxon>Bagridae</taxon>
        <taxon>Hemibagrus</taxon>
    </lineage>
</organism>
<feature type="chain" id="PRO_5041930040" description="2-phosphoxylose phosphatase 1" evidence="6">
    <location>
        <begin position="19"/>
        <end position="591"/>
    </location>
</feature>
<dbReference type="CDD" id="cd07061">
    <property type="entry name" value="HP_HAP_like"/>
    <property type="match status" value="1"/>
</dbReference>
<evidence type="ECO:0000256" key="6">
    <source>
        <dbReference type="SAM" id="SignalP"/>
    </source>
</evidence>
<dbReference type="InterPro" id="IPR000560">
    <property type="entry name" value="His_Pase_clade-2"/>
</dbReference>
<sequence>MLARNRFILLLVVGVVLAVLSFSIQYLQPIPTNPVTEVGTLGKNRKRVNPVVHTEPPELDPISDAYRYCNLPNHTEHTREGHSPADYKLLFVQVMIRHGDRYPLYSIPQTKRPAVDCTLESREQVEENLERWRFALERRGMKVSRSKTEYMCVNEREGSGTVRLQGEEVKKVQEFKYSGSTVQSNGECGKEVKKRVQAGWNGWRKVSGVLCDRKISARIKGKVYRTVVRPAMLYGLETVSLRKRQESELEVAELKMLSVLTNHGVVQHLKNGELLRQAYIKHHKLLPHDWSSQHLWVESTAKSRTLQSGLALLYGFLPNFDWSKVMVRQQRSTMFCGSWCECPARNLFLDEEQRRQYRLRTSNAELERTYVAMAKALGVATRTMRAANPIDALLCHLCHGLPFPCASPHPYPASENGACLTLQHFAVIREQQRDDERERKEAGIYRRFAVLAAHPFLNRTALRMEKAARGNTEPVFALASAHDITMAPVLSALGLEGAGFPRFAARLVFELWKSPDAKRKGTQGGVANAYVRVLYNGEDLTFETAFCRDHDRHFTQPLCPLGNFLSFVRRDMFSIVNATSYHQACHQNLIG</sequence>
<dbReference type="PANTHER" id="PTHR11567:SF110">
    <property type="entry name" value="2-PHOSPHOXYLOSE PHOSPHATASE 1"/>
    <property type="match status" value="1"/>
</dbReference>
<evidence type="ECO:0000256" key="2">
    <source>
        <dbReference type="ARBA" id="ARBA00022801"/>
    </source>
</evidence>
<gene>
    <name evidence="7" type="ORF">QTP70_022099</name>
</gene>
<evidence type="ECO:0000256" key="5">
    <source>
        <dbReference type="ARBA" id="ARBA00041499"/>
    </source>
</evidence>
<comment type="caution">
    <text evidence="7">The sequence shown here is derived from an EMBL/GenBank/DDBJ whole genome shotgun (WGS) entry which is preliminary data.</text>
</comment>
<evidence type="ECO:0000256" key="3">
    <source>
        <dbReference type="ARBA" id="ARBA00036311"/>
    </source>
</evidence>
<feature type="signal peptide" evidence="6">
    <location>
        <begin position="1"/>
        <end position="18"/>
    </location>
</feature>
<dbReference type="SUPFAM" id="SSF53254">
    <property type="entry name" value="Phosphoglycerate mutase-like"/>
    <property type="match status" value="1"/>
</dbReference>
<proteinExistence type="inferred from homology"/>
<dbReference type="InterPro" id="IPR029033">
    <property type="entry name" value="His_PPase_superfam"/>
</dbReference>
<dbReference type="GO" id="GO:0050650">
    <property type="term" value="P:chondroitin sulfate proteoglycan biosynthetic process"/>
    <property type="evidence" value="ECO:0007669"/>
    <property type="project" value="TreeGrafter"/>
</dbReference>
<dbReference type="InterPro" id="IPR033379">
    <property type="entry name" value="Acid_Pase_AS"/>
</dbReference>
<comment type="similarity">
    <text evidence="1">Belongs to the histidine acid phosphatase family.</text>
</comment>
<evidence type="ECO:0000313" key="7">
    <source>
        <dbReference type="EMBL" id="KAK3531471.1"/>
    </source>
</evidence>
<keyword evidence="8" id="KW-1185">Reference proteome</keyword>
<comment type="catalytic activity">
    <reaction evidence="3">
        <text>3-O-[beta-D-GlcA-(1-&gt;3)-beta-D-Gal-(1-&gt;3)-beta-D-Gal-(1-&gt;4)-beta-D-2-O-P-Xyl]-L-seryl-[protein] + H2O = 3-O-(beta-D-GlcA-(1-&gt;3)-beta-D-Gal-(1-&gt;3)-beta-D-Gal-(1-&gt;4)-beta-D-Xyl)-L-seryl-[protein] + phosphate</text>
        <dbReference type="Rhea" id="RHEA:56512"/>
        <dbReference type="Rhea" id="RHEA-COMP:12573"/>
        <dbReference type="Rhea" id="RHEA-COMP:14559"/>
        <dbReference type="ChEBI" id="CHEBI:15377"/>
        <dbReference type="ChEBI" id="CHEBI:43474"/>
        <dbReference type="ChEBI" id="CHEBI:132093"/>
        <dbReference type="ChEBI" id="CHEBI:140495"/>
    </reaction>
</comment>
<dbReference type="Proteomes" id="UP001274896">
    <property type="component" value="Unassembled WGS sequence"/>
</dbReference>
<keyword evidence="2" id="KW-0378">Hydrolase</keyword>
<keyword evidence="6" id="KW-0732">Signal</keyword>